<organism evidence="1 2">
    <name type="scientific">Ruminiclostridium hungatei</name>
    <name type="common">Clostridium hungatei</name>
    <dbReference type="NCBI Taxonomy" id="48256"/>
    <lineage>
        <taxon>Bacteria</taxon>
        <taxon>Bacillati</taxon>
        <taxon>Bacillota</taxon>
        <taxon>Clostridia</taxon>
        <taxon>Eubacteriales</taxon>
        <taxon>Oscillospiraceae</taxon>
        <taxon>Ruminiclostridium</taxon>
    </lineage>
</organism>
<dbReference type="Pfam" id="PF06841">
    <property type="entry name" value="Phage_T4_gp19"/>
    <property type="match status" value="1"/>
</dbReference>
<evidence type="ECO:0000313" key="1">
    <source>
        <dbReference type="EMBL" id="OPX45575.1"/>
    </source>
</evidence>
<dbReference type="STRING" id="48256.CLHUN_09540"/>
<evidence type="ECO:0000313" key="2">
    <source>
        <dbReference type="Proteomes" id="UP000191554"/>
    </source>
</evidence>
<dbReference type="PANTHER" id="PTHR38009">
    <property type="entry name" value="CONSERVED HYPOTHETICAL PHAGE TAIL PROTEIN"/>
    <property type="match status" value="1"/>
</dbReference>
<name>A0A1V4SQ35_RUMHU</name>
<protein>
    <submittedName>
        <fullName evidence="1">T4-like virus tail tube protein gp19</fullName>
    </submittedName>
</protein>
<proteinExistence type="predicted"/>
<keyword evidence="2" id="KW-1185">Reference proteome</keyword>
<dbReference type="EMBL" id="MZGX01000004">
    <property type="protein sequence ID" value="OPX45575.1"/>
    <property type="molecule type" value="Genomic_DNA"/>
</dbReference>
<dbReference type="InterPro" id="IPR010667">
    <property type="entry name" value="Phage_T4_Gp19"/>
</dbReference>
<dbReference type="PANTHER" id="PTHR38009:SF1">
    <property type="entry name" value="CONSERVED HYPOTHETICAL PHAGE TAIL PROTEIN"/>
    <property type="match status" value="1"/>
</dbReference>
<reference evidence="1 2" key="1">
    <citation type="submission" date="2017-03" db="EMBL/GenBank/DDBJ databases">
        <title>Genome sequence of Clostridium hungatei DSM 14427.</title>
        <authorList>
            <person name="Poehlein A."/>
            <person name="Daniel R."/>
        </authorList>
    </citation>
    <scope>NUCLEOTIDE SEQUENCE [LARGE SCALE GENOMIC DNA]</scope>
    <source>
        <strain evidence="1 2">DSM 14427</strain>
    </source>
</reference>
<dbReference type="Proteomes" id="UP000191554">
    <property type="component" value="Unassembled WGS sequence"/>
</dbReference>
<sequence>MDQKIVNLAAKRTWVPGHRKDPYLAFNFVVEIEGVAVGGFTDVSGLSIETQVERKTFGGENYKEYAFLTQTKYSDITLKHGVTNDEYLWDWYQKVINGVITRRNGSICLLDHSGNPKIWWNFLEACPIKWEGPAFSSSSSAVAAESIVLTHNGLQMHK</sequence>
<dbReference type="AlphaFoldDB" id="A0A1V4SQ35"/>
<dbReference type="NCBIfam" id="TIGR02241">
    <property type="entry name" value="conserved hypothetical phage tail region protein"/>
    <property type="match status" value="1"/>
</dbReference>
<dbReference type="OrthoDB" id="73314at2"/>
<dbReference type="RefSeq" id="WP_080063398.1">
    <property type="nucleotide sequence ID" value="NZ_MZGX01000004.1"/>
</dbReference>
<accession>A0A1V4SQ35</accession>
<dbReference type="GO" id="GO:0005198">
    <property type="term" value="F:structural molecule activity"/>
    <property type="evidence" value="ECO:0007669"/>
    <property type="project" value="InterPro"/>
</dbReference>
<comment type="caution">
    <text evidence="1">The sequence shown here is derived from an EMBL/GenBank/DDBJ whole genome shotgun (WGS) entry which is preliminary data.</text>
</comment>
<dbReference type="InterPro" id="IPR011747">
    <property type="entry name" value="CHP02241"/>
</dbReference>
<gene>
    <name evidence="1" type="ORF">CLHUN_09540</name>
</gene>